<dbReference type="PROSITE" id="PS00189">
    <property type="entry name" value="LIPOYL"/>
    <property type="match status" value="1"/>
</dbReference>
<dbReference type="PROSITE" id="PS50968">
    <property type="entry name" value="BIOTINYL_LIPOYL"/>
    <property type="match status" value="1"/>
</dbReference>
<dbReference type="SUPFAM" id="SSF51230">
    <property type="entry name" value="Single hybrid motif"/>
    <property type="match status" value="1"/>
</dbReference>
<sequence>MIEMAEQDRYLWTKNVDGKTRVGLTKFGQDELGSVMFAQLPSVGDQVTAGKTLISVEAEKAVSDIESPMTGKVVAVNPQLDAGDYDTLNSEAEADAWLVDLTE</sequence>
<evidence type="ECO:0000313" key="4">
    <source>
        <dbReference type="EMBL" id="KRK48236.1"/>
    </source>
</evidence>
<dbReference type="AlphaFoldDB" id="A0A0R1HNX5"/>
<dbReference type="GO" id="GO:0019464">
    <property type="term" value="P:glycine decarboxylation via glycine cleavage system"/>
    <property type="evidence" value="ECO:0007669"/>
    <property type="project" value="InterPro"/>
</dbReference>
<dbReference type="PANTHER" id="PTHR11715">
    <property type="entry name" value="GLYCINE CLEAVAGE SYSTEM H PROTEIN"/>
    <property type="match status" value="1"/>
</dbReference>
<dbReference type="GO" id="GO:0005737">
    <property type="term" value="C:cytoplasm"/>
    <property type="evidence" value="ECO:0007669"/>
    <property type="project" value="TreeGrafter"/>
</dbReference>
<dbReference type="InterPro" id="IPR033753">
    <property type="entry name" value="GCV_H/Fam206"/>
</dbReference>
<name>A0A0R1HNX5_9LACO</name>
<dbReference type="PATRIC" id="fig|1302272.5.peg.2015"/>
<dbReference type="InterPro" id="IPR003016">
    <property type="entry name" value="2-oxoA_DH_lipoyl-BS"/>
</dbReference>
<proteinExistence type="inferred from homology"/>
<organism evidence="4 5">
    <name type="scientific">Secundilactobacillus kimchicus JCM 15530</name>
    <dbReference type="NCBI Taxonomy" id="1302272"/>
    <lineage>
        <taxon>Bacteria</taxon>
        <taxon>Bacillati</taxon>
        <taxon>Bacillota</taxon>
        <taxon>Bacilli</taxon>
        <taxon>Lactobacillales</taxon>
        <taxon>Lactobacillaceae</taxon>
        <taxon>Secundilactobacillus</taxon>
    </lineage>
</organism>
<dbReference type="CDD" id="cd06848">
    <property type="entry name" value="GCS_H"/>
    <property type="match status" value="1"/>
</dbReference>
<dbReference type="InterPro" id="IPR011053">
    <property type="entry name" value="Single_hybrid_motif"/>
</dbReference>
<evidence type="ECO:0000259" key="3">
    <source>
        <dbReference type="PROSITE" id="PS50968"/>
    </source>
</evidence>
<keyword evidence="5" id="KW-1185">Reference proteome</keyword>
<dbReference type="STRING" id="1302272.FC96_GL001975"/>
<dbReference type="InterPro" id="IPR002930">
    <property type="entry name" value="GCV_H"/>
</dbReference>
<dbReference type="Gene3D" id="2.40.50.100">
    <property type="match status" value="1"/>
</dbReference>
<dbReference type="InterPro" id="IPR000089">
    <property type="entry name" value="Biotin_lipoyl"/>
</dbReference>
<feature type="domain" description="Lipoyl-binding" evidence="3">
    <location>
        <begin position="19"/>
        <end position="102"/>
    </location>
</feature>
<dbReference type="Pfam" id="PF01597">
    <property type="entry name" value="GCV_H"/>
    <property type="match status" value="1"/>
</dbReference>
<dbReference type="EMBL" id="AZCX01000004">
    <property type="protein sequence ID" value="KRK48236.1"/>
    <property type="molecule type" value="Genomic_DNA"/>
</dbReference>
<evidence type="ECO:0000313" key="5">
    <source>
        <dbReference type="Proteomes" id="UP000050911"/>
    </source>
</evidence>
<protein>
    <recommendedName>
        <fullName evidence="3">Lipoyl-binding domain-containing protein</fullName>
    </recommendedName>
</protein>
<accession>A0A0R1HNX5</accession>
<comment type="caution">
    <text evidence="4">The sequence shown here is derived from an EMBL/GenBank/DDBJ whole genome shotgun (WGS) entry which is preliminary data.</text>
</comment>
<gene>
    <name evidence="4" type="ORF">FC96_GL001975</name>
</gene>
<evidence type="ECO:0000256" key="2">
    <source>
        <dbReference type="ARBA" id="ARBA00022823"/>
    </source>
</evidence>
<dbReference type="GO" id="GO:0005960">
    <property type="term" value="C:glycine cleavage complex"/>
    <property type="evidence" value="ECO:0007669"/>
    <property type="project" value="InterPro"/>
</dbReference>
<dbReference type="Proteomes" id="UP000050911">
    <property type="component" value="Unassembled WGS sequence"/>
</dbReference>
<comment type="similarity">
    <text evidence="1">Belongs to the GcvH family.</text>
</comment>
<keyword evidence="2" id="KW-0450">Lipoyl</keyword>
<dbReference type="PANTHER" id="PTHR11715:SF3">
    <property type="entry name" value="GLYCINE CLEAVAGE SYSTEM H PROTEIN-RELATED"/>
    <property type="match status" value="1"/>
</dbReference>
<evidence type="ECO:0000256" key="1">
    <source>
        <dbReference type="ARBA" id="ARBA00009249"/>
    </source>
</evidence>
<reference evidence="4 5" key="1">
    <citation type="journal article" date="2015" name="Genome Announc.">
        <title>Expanding the biotechnology potential of lactobacilli through comparative genomics of 213 strains and associated genera.</title>
        <authorList>
            <person name="Sun Z."/>
            <person name="Harris H.M."/>
            <person name="McCann A."/>
            <person name="Guo C."/>
            <person name="Argimon S."/>
            <person name="Zhang W."/>
            <person name="Yang X."/>
            <person name="Jeffery I.B."/>
            <person name="Cooney J.C."/>
            <person name="Kagawa T.F."/>
            <person name="Liu W."/>
            <person name="Song Y."/>
            <person name="Salvetti E."/>
            <person name="Wrobel A."/>
            <person name="Rasinkangas P."/>
            <person name="Parkhill J."/>
            <person name="Rea M.C."/>
            <person name="O'Sullivan O."/>
            <person name="Ritari J."/>
            <person name="Douillard F.P."/>
            <person name="Paul Ross R."/>
            <person name="Yang R."/>
            <person name="Briner A.E."/>
            <person name="Felis G.E."/>
            <person name="de Vos W.M."/>
            <person name="Barrangou R."/>
            <person name="Klaenhammer T.R."/>
            <person name="Caufield P.W."/>
            <person name="Cui Y."/>
            <person name="Zhang H."/>
            <person name="O'Toole P.W."/>
        </authorList>
    </citation>
    <scope>NUCLEOTIDE SEQUENCE [LARGE SCALE GENOMIC DNA]</scope>
    <source>
        <strain evidence="4 5">JCM 15530</strain>
    </source>
</reference>
<dbReference type="GO" id="GO:0009249">
    <property type="term" value="P:protein lipoylation"/>
    <property type="evidence" value="ECO:0007669"/>
    <property type="project" value="TreeGrafter"/>
</dbReference>